<dbReference type="InterPro" id="IPR001131">
    <property type="entry name" value="Peptidase_M24B_aminopep-P_CS"/>
</dbReference>
<organism evidence="7 8">
    <name type="scientific">Desulfonispora thiosulfatigenes DSM 11270</name>
    <dbReference type="NCBI Taxonomy" id="656914"/>
    <lineage>
        <taxon>Bacteria</taxon>
        <taxon>Bacillati</taxon>
        <taxon>Bacillota</taxon>
        <taxon>Clostridia</taxon>
        <taxon>Eubacteriales</taxon>
        <taxon>Peptococcaceae</taxon>
        <taxon>Desulfonispora</taxon>
    </lineage>
</organism>
<dbReference type="PROSITE" id="PS00491">
    <property type="entry name" value="PROLINE_PEPTIDASE"/>
    <property type="match status" value="1"/>
</dbReference>
<dbReference type="GO" id="GO:0046872">
    <property type="term" value="F:metal ion binding"/>
    <property type="evidence" value="ECO:0007669"/>
    <property type="project" value="UniProtKB-KW"/>
</dbReference>
<comment type="similarity">
    <text evidence="1 4">Belongs to the peptidase M24B family.</text>
</comment>
<keyword evidence="2 4" id="KW-0479">Metal-binding</keyword>
<sequence>MIENRIAAFRRLLEKQGLDSFIVLNPANRFYLSGFKGTAGVLLITLKECFLITDFRYIEQAKQEASSYQVIKYELSINATVNEIAQKLHIKKMGFEEDYITYSQYNNLHNELIQISLIATNQVTEEIRMIKDNEEINNIRKAAAIADEAFTHILNIIAPGKKETEIGLELEYYMLSKGASKTSFQTIVASGVRSALPHGTATEKIIEKGDFVTMDFGCIYNQYCSDMTRTIVVGTPSTKQKEIYNIVLKAQDLALEALKANCKTKDIDALSRGYIHEKGYGDNFGHGLGHSLGLDVHEKPSLSPKDSNILKNNMIVTVEPGIYIPGWGGVRIEDLVVVNETGIENLTHSPKDLIIL</sequence>
<dbReference type="OrthoDB" id="9806388at2"/>
<dbReference type="STRING" id="656914.SAMN00017405_0272"/>
<dbReference type="SUPFAM" id="SSF53092">
    <property type="entry name" value="Creatinase/prolidase N-terminal domain"/>
    <property type="match status" value="1"/>
</dbReference>
<evidence type="ECO:0000259" key="5">
    <source>
        <dbReference type="Pfam" id="PF00557"/>
    </source>
</evidence>
<feature type="domain" description="Creatinase N-terminal" evidence="6">
    <location>
        <begin position="5"/>
        <end position="130"/>
    </location>
</feature>
<keyword evidence="8" id="KW-1185">Reference proteome</keyword>
<feature type="domain" description="Peptidase M24" evidence="5">
    <location>
        <begin position="138"/>
        <end position="340"/>
    </location>
</feature>
<reference evidence="7 8" key="1">
    <citation type="submission" date="2017-04" db="EMBL/GenBank/DDBJ databases">
        <authorList>
            <person name="Afonso C.L."/>
            <person name="Miller P.J."/>
            <person name="Scott M.A."/>
            <person name="Spackman E."/>
            <person name="Goraichik I."/>
            <person name="Dimitrov K.M."/>
            <person name="Suarez D.L."/>
            <person name="Swayne D.E."/>
        </authorList>
    </citation>
    <scope>NUCLEOTIDE SEQUENCE [LARGE SCALE GENOMIC DNA]</scope>
    <source>
        <strain evidence="7 8">DSM 11270</strain>
    </source>
</reference>
<evidence type="ECO:0000259" key="6">
    <source>
        <dbReference type="Pfam" id="PF01321"/>
    </source>
</evidence>
<evidence type="ECO:0000256" key="1">
    <source>
        <dbReference type="ARBA" id="ARBA00008766"/>
    </source>
</evidence>
<dbReference type="SUPFAM" id="SSF55920">
    <property type="entry name" value="Creatinase/aminopeptidase"/>
    <property type="match status" value="1"/>
</dbReference>
<evidence type="ECO:0000256" key="2">
    <source>
        <dbReference type="ARBA" id="ARBA00022723"/>
    </source>
</evidence>
<dbReference type="InterPro" id="IPR000994">
    <property type="entry name" value="Pept_M24"/>
</dbReference>
<gene>
    <name evidence="7" type="ORF">SAMN00017405_0272</name>
</gene>
<dbReference type="InterPro" id="IPR050659">
    <property type="entry name" value="Peptidase_M24B"/>
</dbReference>
<dbReference type="PANTHER" id="PTHR46112">
    <property type="entry name" value="AMINOPEPTIDASE"/>
    <property type="match status" value="1"/>
</dbReference>
<dbReference type="InterPro" id="IPR029149">
    <property type="entry name" value="Creatin/AminoP/Spt16_N"/>
</dbReference>
<dbReference type="AlphaFoldDB" id="A0A1W1VNX0"/>
<proteinExistence type="inferred from homology"/>
<accession>A0A1W1VNX0</accession>
<evidence type="ECO:0000313" key="8">
    <source>
        <dbReference type="Proteomes" id="UP000192731"/>
    </source>
</evidence>
<evidence type="ECO:0000256" key="4">
    <source>
        <dbReference type="RuleBase" id="RU000590"/>
    </source>
</evidence>
<dbReference type="GO" id="GO:0004177">
    <property type="term" value="F:aminopeptidase activity"/>
    <property type="evidence" value="ECO:0007669"/>
    <property type="project" value="UniProtKB-KW"/>
</dbReference>
<dbReference type="Pfam" id="PF00557">
    <property type="entry name" value="Peptidase_M24"/>
    <property type="match status" value="1"/>
</dbReference>
<keyword evidence="3" id="KW-0378">Hydrolase</keyword>
<evidence type="ECO:0000256" key="3">
    <source>
        <dbReference type="ARBA" id="ARBA00022801"/>
    </source>
</evidence>
<dbReference type="Gene3D" id="3.40.350.10">
    <property type="entry name" value="Creatinase/prolidase N-terminal domain"/>
    <property type="match status" value="1"/>
</dbReference>
<dbReference type="Pfam" id="PF01321">
    <property type="entry name" value="Creatinase_N"/>
    <property type="match status" value="1"/>
</dbReference>
<keyword evidence="7" id="KW-0031">Aminopeptidase</keyword>
<keyword evidence="7" id="KW-0645">Protease</keyword>
<dbReference type="CDD" id="cd01092">
    <property type="entry name" value="APP-like"/>
    <property type="match status" value="1"/>
</dbReference>
<dbReference type="Proteomes" id="UP000192731">
    <property type="component" value="Unassembled WGS sequence"/>
</dbReference>
<dbReference type="Gene3D" id="3.90.230.10">
    <property type="entry name" value="Creatinase/methionine aminopeptidase superfamily"/>
    <property type="match status" value="1"/>
</dbReference>
<protein>
    <submittedName>
        <fullName evidence="7">Xaa-Pro aminopeptidase</fullName>
    </submittedName>
</protein>
<dbReference type="EMBL" id="FWWT01000022">
    <property type="protein sequence ID" value="SMB94771.1"/>
    <property type="molecule type" value="Genomic_DNA"/>
</dbReference>
<dbReference type="InterPro" id="IPR000587">
    <property type="entry name" value="Creatinase_N"/>
</dbReference>
<dbReference type="PANTHER" id="PTHR46112:SF3">
    <property type="entry name" value="AMINOPEPTIDASE YPDF"/>
    <property type="match status" value="1"/>
</dbReference>
<evidence type="ECO:0000313" key="7">
    <source>
        <dbReference type="EMBL" id="SMB94771.1"/>
    </source>
</evidence>
<dbReference type="InterPro" id="IPR036005">
    <property type="entry name" value="Creatinase/aminopeptidase-like"/>
</dbReference>
<name>A0A1W1VNX0_DESTI</name>
<dbReference type="RefSeq" id="WP_084054085.1">
    <property type="nucleotide sequence ID" value="NZ_FWWT01000022.1"/>
</dbReference>
<dbReference type="FunFam" id="3.90.230.10:FF:000014">
    <property type="entry name" value="Aminopeptidase P family protein"/>
    <property type="match status" value="1"/>
</dbReference>